<dbReference type="SFLD" id="SFLDG01135">
    <property type="entry name" value="C1.5.6:_HAD__Beta-PGM__Phospha"/>
    <property type="match status" value="1"/>
</dbReference>
<keyword evidence="4" id="KW-0460">Magnesium</keyword>
<dbReference type="EMBL" id="CP014688">
    <property type="protein sequence ID" value="AQT06290.1"/>
    <property type="molecule type" value="Genomic_DNA"/>
</dbReference>
<protein>
    <submittedName>
        <fullName evidence="5">HAD family hydrolase</fullName>
    </submittedName>
</protein>
<accession>A0A1U9LJ20</accession>
<dbReference type="NCBIfam" id="TIGR01509">
    <property type="entry name" value="HAD-SF-IA-v3"/>
    <property type="match status" value="1"/>
</dbReference>
<dbReference type="InterPro" id="IPR051600">
    <property type="entry name" value="Beta-PGM-like"/>
</dbReference>
<evidence type="ECO:0000256" key="4">
    <source>
        <dbReference type="ARBA" id="ARBA00022842"/>
    </source>
</evidence>
<dbReference type="SFLD" id="SFLDG01129">
    <property type="entry name" value="C1.5:_HAD__Beta-PGM__Phosphata"/>
    <property type="match status" value="1"/>
</dbReference>
<dbReference type="Gene3D" id="3.40.50.1000">
    <property type="entry name" value="HAD superfamily/HAD-like"/>
    <property type="match status" value="1"/>
</dbReference>
<comment type="similarity">
    <text evidence="2">Belongs to the HAD-like hydrolase superfamily. CbbY/CbbZ/Gph/YieH family.</text>
</comment>
<keyword evidence="3" id="KW-0479">Metal-binding</keyword>
<proteinExistence type="inferred from homology"/>
<dbReference type="InterPro" id="IPR006439">
    <property type="entry name" value="HAD-SF_hydro_IA"/>
</dbReference>
<geneLocation type="plasmid" evidence="6">
    <name>pac1084_1</name>
</geneLocation>
<dbReference type="Pfam" id="PF13419">
    <property type="entry name" value="HAD_2"/>
    <property type="match status" value="1"/>
</dbReference>
<dbReference type="InterPro" id="IPR023214">
    <property type="entry name" value="HAD_sf"/>
</dbReference>
<dbReference type="InterPro" id="IPR041492">
    <property type="entry name" value="HAD_2"/>
</dbReference>
<gene>
    <name evidence="5" type="ORF">A0U91_14785</name>
</gene>
<dbReference type="InterPro" id="IPR023198">
    <property type="entry name" value="PGP-like_dom2"/>
</dbReference>
<dbReference type="PANTHER" id="PTHR46193">
    <property type="entry name" value="6-PHOSPHOGLUCONATE PHOSPHATASE"/>
    <property type="match status" value="1"/>
</dbReference>
<dbReference type="GO" id="GO:0016787">
    <property type="term" value="F:hydrolase activity"/>
    <property type="evidence" value="ECO:0007669"/>
    <property type="project" value="UniProtKB-KW"/>
</dbReference>
<comment type="cofactor">
    <cofactor evidence="1">
        <name>Mg(2+)</name>
        <dbReference type="ChEBI" id="CHEBI:18420"/>
    </cofactor>
</comment>
<dbReference type="PRINTS" id="PR00413">
    <property type="entry name" value="HADHALOGNASE"/>
</dbReference>
<dbReference type="Gene3D" id="1.10.150.240">
    <property type="entry name" value="Putative phosphatase, domain 2"/>
    <property type="match status" value="1"/>
</dbReference>
<evidence type="ECO:0000256" key="1">
    <source>
        <dbReference type="ARBA" id="ARBA00001946"/>
    </source>
</evidence>
<dbReference type="NCBIfam" id="TIGR01549">
    <property type="entry name" value="HAD-SF-IA-v1"/>
    <property type="match status" value="1"/>
</dbReference>
<keyword evidence="5" id="KW-0614">Plasmid</keyword>
<dbReference type="SUPFAM" id="SSF56784">
    <property type="entry name" value="HAD-like"/>
    <property type="match status" value="1"/>
</dbReference>
<sequence>MIKSVIFDMDGVLIDARQWHFEAFNRALALFGLNITVADHLARFDGLPTKRKLEILAEAGNSSIPVSLHPFISEMKQKYTMEIVSVRCKPVFAQEYLLARLKQQGYRLAVASNSIGNTVQKMMRLARLDVYLSEQFCNEDVAEPKPSPEIYLLAMKKLGVLPEETLIVEDNANGIAAARASGAHVLAVRGTGDVTLQNVKGAISKIDARPDVSSPFFQKVS</sequence>
<dbReference type="AlphaFoldDB" id="A0A1U9LJ20"/>
<reference evidence="5 6" key="1">
    <citation type="submission" date="2016-03" db="EMBL/GenBank/DDBJ databases">
        <title>Acetic acid bacteria sequencing.</title>
        <authorList>
            <person name="Brandt J."/>
            <person name="Jakob F."/>
            <person name="Vogel R.F."/>
        </authorList>
    </citation>
    <scope>NUCLEOTIDE SEQUENCE [LARGE SCALE GENOMIC DNA]</scope>
    <source>
        <strain evidence="5 6">TMW2.1084</strain>
        <plasmid evidence="6">pac1084_1</plasmid>
    </source>
</reference>
<evidence type="ECO:0000313" key="5">
    <source>
        <dbReference type="EMBL" id="AQT06290.1"/>
    </source>
</evidence>
<organism evidence="5 6">
    <name type="scientific">Acetobacter persici</name>
    <dbReference type="NCBI Taxonomy" id="1076596"/>
    <lineage>
        <taxon>Bacteria</taxon>
        <taxon>Pseudomonadati</taxon>
        <taxon>Pseudomonadota</taxon>
        <taxon>Alphaproteobacteria</taxon>
        <taxon>Acetobacterales</taxon>
        <taxon>Acetobacteraceae</taxon>
        <taxon>Acetobacter</taxon>
    </lineage>
</organism>
<dbReference type="InterPro" id="IPR036412">
    <property type="entry name" value="HAD-like_sf"/>
</dbReference>
<dbReference type="Proteomes" id="UP000189055">
    <property type="component" value="Plasmid pAC1084_1"/>
</dbReference>
<dbReference type="PANTHER" id="PTHR46193:SF9">
    <property type="entry name" value="HALOACID DEHALOGENASE-LIKE HYDROLASE DOMAIN-CONTAINING PROTEIN SGPP"/>
    <property type="match status" value="1"/>
</dbReference>
<evidence type="ECO:0000256" key="3">
    <source>
        <dbReference type="ARBA" id="ARBA00022723"/>
    </source>
</evidence>
<name>A0A1U9LJ20_9PROT</name>
<dbReference type="KEGG" id="aper:A0U91_14785"/>
<dbReference type="GO" id="GO:0046872">
    <property type="term" value="F:metal ion binding"/>
    <property type="evidence" value="ECO:0007669"/>
    <property type="project" value="UniProtKB-KW"/>
</dbReference>
<evidence type="ECO:0000256" key="2">
    <source>
        <dbReference type="ARBA" id="ARBA00006171"/>
    </source>
</evidence>
<keyword evidence="5" id="KW-0378">Hydrolase</keyword>
<dbReference type="RefSeq" id="WP_077931921.1">
    <property type="nucleotide sequence ID" value="NZ_CP014688.1"/>
</dbReference>
<dbReference type="SFLD" id="SFLDS00003">
    <property type="entry name" value="Haloacid_Dehalogenase"/>
    <property type="match status" value="1"/>
</dbReference>
<evidence type="ECO:0000313" key="6">
    <source>
        <dbReference type="Proteomes" id="UP000189055"/>
    </source>
</evidence>